<dbReference type="SMART" id="SM00382">
    <property type="entry name" value="AAA"/>
    <property type="match status" value="1"/>
</dbReference>
<evidence type="ECO:0000313" key="6">
    <source>
        <dbReference type="EMBL" id="MEN2767028.1"/>
    </source>
</evidence>
<evidence type="ECO:0000256" key="2">
    <source>
        <dbReference type="ARBA" id="ARBA00022448"/>
    </source>
</evidence>
<dbReference type="NCBIfam" id="TIGR01727">
    <property type="entry name" value="oligo_HPY"/>
    <property type="match status" value="1"/>
</dbReference>
<proteinExistence type="inferred from homology"/>
<dbReference type="PANTHER" id="PTHR43776">
    <property type="entry name" value="TRANSPORT ATP-BINDING PROTEIN"/>
    <property type="match status" value="1"/>
</dbReference>
<evidence type="ECO:0000256" key="1">
    <source>
        <dbReference type="ARBA" id="ARBA00005417"/>
    </source>
</evidence>
<keyword evidence="2" id="KW-0813">Transport</keyword>
<evidence type="ECO:0000256" key="4">
    <source>
        <dbReference type="ARBA" id="ARBA00022840"/>
    </source>
</evidence>
<dbReference type="InterPro" id="IPR003439">
    <property type="entry name" value="ABC_transporter-like_ATP-bd"/>
</dbReference>
<dbReference type="PROSITE" id="PS50893">
    <property type="entry name" value="ABC_TRANSPORTER_2"/>
    <property type="match status" value="1"/>
</dbReference>
<accession>A0ABU9XHP9</accession>
<dbReference type="InterPro" id="IPR003593">
    <property type="entry name" value="AAA+_ATPase"/>
</dbReference>
<dbReference type="Proteomes" id="UP001444625">
    <property type="component" value="Unassembled WGS sequence"/>
</dbReference>
<reference evidence="6 7" key="1">
    <citation type="submission" date="2024-05" db="EMBL/GenBank/DDBJ databases">
        <authorList>
            <person name="Haq I."/>
            <person name="Ullah Z."/>
            <person name="Ahmad R."/>
            <person name="Li M."/>
            <person name="Tong Y."/>
        </authorList>
    </citation>
    <scope>NUCLEOTIDE SEQUENCE [LARGE SCALE GENOMIC DNA]</scope>
    <source>
        <strain evidence="6 7">16A2E</strain>
    </source>
</reference>
<keyword evidence="7" id="KW-1185">Reference proteome</keyword>
<dbReference type="GO" id="GO:0005524">
    <property type="term" value="F:ATP binding"/>
    <property type="evidence" value="ECO:0007669"/>
    <property type="project" value="UniProtKB-KW"/>
</dbReference>
<dbReference type="Pfam" id="PF00005">
    <property type="entry name" value="ABC_tran"/>
    <property type="match status" value="1"/>
</dbReference>
<dbReference type="InterPro" id="IPR017871">
    <property type="entry name" value="ABC_transporter-like_CS"/>
</dbReference>
<evidence type="ECO:0000313" key="7">
    <source>
        <dbReference type="Proteomes" id="UP001444625"/>
    </source>
</evidence>
<dbReference type="RefSeq" id="WP_345824489.1">
    <property type="nucleotide sequence ID" value="NZ_JBDIML010000002.1"/>
</dbReference>
<dbReference type="InterPro" id="IPR050319">
    <property type="entry name" value="ABC_transp_ATP-bind"/>
</dbReference>
<dbReference type="Gene3D" id="3.40.50.300">
    <property type="entry name" value="P-loop containing nucleotide triphosphate hydrolases"/>
    <property type="match status" value="1"/>
</dbReference>
<evidence type="ECO:0000256" key="3">
    <source>
        <dbReference type="ARBA" id="ARBA00022741"/>
    </source>
</evidence>
<organism evidence="6 7">
    <name type="scientific">Ornithinibacillus xuwenensis</name>
    <dbReference type="NCBI Taxonomy" id="3144668"/>
    <lineage>
        <taxon>Bacteria</taxon>
        <taxon>Bacillati</taxon>
        <taxon>Bacillota</taxon>
        <taxon>Bacilli</taxon>
        <taxon>Bacillales</taxon>
        <taxon>Bacillaceae</taxon>
        <taxon>Ornithinibacillus</taxon>
    </lineage>
</organism>
<dbReference type="SUPFAM" id="SSF52540">
    <property type="entry name" value="P-loop containing nucleoside triphosphate hydrolases"/>
    <property type="match status" value="1"/>
</dbReference>
<sequence>MSALLELKNVKKHFPLKSEKILTREKPVLKAVDGISLAVHPGETLGLVGESGCGKSTAGRLALKLLEPTDGEIWFKGNNITSYSGEQLRKLRKEMQIIFQDPYASLNPRKTIEQTLMEPMKIFGTPKNIRKQKVDYLLDVVGLSSYHKRRYPHEFSGGQRQRIGIARALALEPELVICDEPVSALDVSIQAQVINLMEDLQAEFNLTYVFIAHDLSVVHHISDRVAVMYLGKIVELGEANELYSNPKHPYTQALLSAVPETNPHHEKERIILNGDLPSPANPPVGCKFHTRCPFAEEICRLQEPELKPVSENGQMAACHFAKEVIVEKQLS</sequence>
<protein>
    <submittedName>
        <fullName evidence="6">Dipeptide ABC transporter ATP-binding protein</fullName>
    </submittedName>
</protein>
<gene>
    <name evidence="6" type="ORF">ABC228_07505</name>
</gene>
<evidence type="ECO:0000259" key="5">
    <source>
        <dbReference type="PROSITE" id="PS50893"/>
    </source>
</evidence>
<dbReference type="InterPro" id="IPR027417">
    <property type="entry name" value="P-loop_NTPase"/>
</dbReference>
<feature type="domain" description="ABC transporter" evidence="5">
    <location>
        <begin position="16"/>
        <end position="255"/>
    </location>
</feature>
<dbReference type="PROSITE" id="PS00211">
    <property type="entry name" value="ABC_TRANSPORTER_1"/>
    <property type="match status" value="1"/>
</dbReference>
<dbReference type="NCBIfam" id="NF008453">
    <property type="entry name" value="PRK11308.1"/>
    <property type="match status" value="1"/>
</dbReference>
<comment type="caution">
    <text evidence="6">The sequence shown here is derived from an EMBL/GenBank/DDBJ whole genome shotgun (WGS) entry which is preliminary data.</text>
</comment>
<keyword evidence="3" id="KW-0547">Nucleotide-binding</keyword>
<dbReference type="InterPro" id="IPR013563">
    <property type="entry name" value="Oligopep_ABC_C"/>
</dbReference>
<dbReference type="CDD" id="cd03257">
    <property type="entry name" value="ABC_NikE_OppD_transporters"/>
    <property type="match status" value="1"/>
</dbReference>
<dbReference type="Pfam" id="PF08352">
    <property type="entry name" value="oligo_HPY"/>
    <property type="match status" value="1"/>
</dbReference>
<dbReference type="EMBL" id="JBDIML010000002">
    <property type="protein sequence ID" value="MEN2767028.1"/>
    <property type="molecule type" value="Genomic_DNA"/>
</dbReference>
<dbReference type="PANTHER" id="PTHR43776:SF7">
    <property type="entry name" value="D,D-DIPEPTIDE TRANSPORT ATP-BINDING PROTEIN DDPF-RELATED"/>
    <property type="match status" value="1"/>
</dbReference>
<name>A0ABU9XHP9_9BACI</name>
<keyword evidence="4 6" id="KW-0067">ATP-binding</keyword>
<comment type="similarity">
    <text evidence="1">Belongs to the ABC transporter superfamily.</text>
</comment>